<feature type="transmembrane region" description="Helical" evidence="8">
    <location>
        <begin position="177"/>
        <end position="199"/>
    </location>
</feature>
<evidence type="ECO:0000256" key="5">
    <source>
        <dbReference type="ARBA" id="ARBA00022692"/>
    </source>
</evidence>
<evidence type="ECO:0000313" key="9">
    <source>
        <dbReference type="EMBL" id="RXZ68635.1"/>
    </source>
</evidence>
<dbReference type="PANTHER" id="PTHR32196">
    <property type="entry name" value="ABC TRANSPORTER PERMEASE PROTEIN YPHD-RELATED-RELATED"/>
    <property type="match status" value="1"/>
</dbReference>
<feature type="transmembrane region" description="Helical" evidence="8">
    <location>
        <begin position="139"/>
        <end position="157"/>
    </location>
</feature>
<keyword evidence="7 8" id="KW-0472">Membrane</keyword>
<dbReference type="GO" id="GO:0005886">
    <property type="term" value="C:plasma membrane"/>
    <property type="evidence" value="ECO:0007669"/>
    <property type="project" value="UniProtKB-SubCell"/>
</dbReference>
<dbReference type="PANTHER" id="PTHR32196:SF21">
    <property type="entry name" value="ABC TRANSPORTER PERMEASE PROTEIN YPHD-RELATED"/>
    <property type="match status" value="1"/>
</dbReference>
<dbReference type="GO" id="GO:0022857">
    <property type="term" value="F:transmembrane transporter activity"/>
    <property type="evidence" value="ECO:0007669"/>
    <property type="project" value="InterPro"/>
</dbReference>
<comment type="subcellular location">
    <subcellularLocation>
        <location evidence="1">Cell membrane</location>
        <topology evidence="1">Multi-pass membrane protein</topology>
    </subcellularLocation>
</comment>
<evidence type="ECO:0000256" key="3">
    <source>
        <dbReference type="ARBA" id="ARBA00022475"/>
    </source>
</evidence>
<gene>
    <name evidence="9" type="ORF">ESP51_13540</name>
</gene>
<dbReference type="InterPro" id="IPR001851">
    <property type="entry name" value="ABC_transp_permease"/>
</dbReference>
<feature type="transmembrane region" description="Helical" evidence="8">
    <location>
        <begin position="284"/>
        <end position="306"/>
    </location>
</feature>
<evidence type="ECO:0000256" key="6">
    <source>
        <dbReference type="ARBA" id="ARBA00022989"/>
    </source>
</evidence>
<reference evidence="9 10" key="1">
    <citation type="submission" date="2019-01" db="EMBL/GenBank/DDBJ databases">
        <title>Agromyces.</title>
        <authorList>
            <person name="Li J."/>
        </authorList>
    </citation>
    <scope>NUCLEOTIDE SEQUENCE [LARGE SCALE GENOMIC DNA]</scope>
    <source>
        <strain evidence="9 10">DSM 15934</strain>
    </source>
</reference>
<dbReference type="OrthoDB" id="9808136at2"/>
<accession>A0A4Q2KT20</accession>
<dbReference type="Proteomes" id="UP000293865">
    <property type="component" value="Unassembled WGS sequence"/>
</dbReference>
<sequence>MIDTTSPPVALSPGRRVLSSLTANTTLINIVGLLAAIVLLYIVLSTTATGFLNVANQLGLLRQAAIIGITATGMTLVIIAGEIDVSVGPAVALSSVITAEAIMTWGLPTPLAILVTMVIAIGWGSLAGVLRARFRVPSFIATLGLWSMLRGIGQFWTNALPVPLPEDDPIMNVLSGSILGVPTPAWAMIITFLVFGFIARKTAYGRSVFATGGNPAAARLAGINVSRVRIILFATMGLLAAISGVFLAARLGSGNAGAANGLEFDVIAAVVIGGTAMAGGRGSLIGTFLGVLFITLIGNGLVLLGVNSFLQNVIRGAIIVAAVLLNVTLSRRRSAQADD</sequence>
<feature type="transmembrane region" description="Helical" evidence="8">
    <location>
        <begin position="111"/>
        <end position="132"/>
    </location>
</feature>
<comment type="caution">
    <text evidence="9">The sequence shown here is derived from an EMBL/GenBank/DDBJ whole genome shotgun (WGS) entry which is preliminary data.</text>
</comment>
<evidence type="ECO:0000256" key="8">
    <source>
        <dbReference type="SAM" id="Phobius"/>
    </source>
</evidence>
<feature type="transmembrane region" description="Helical" evidence="8">
    <location>
        <begin position="230"/>
        <end position="251"/>
    </location>
</feature>
<evidence type="ECO:0000256" key="1">
    <source>
        <dbReference type="ARBA" id="ARBA00004651"/>
    </source>
</evidence>
<keyword evidence="2" id="KW-0813">Transport</keyword>
<keyword evidence="3" id="KW-1003">Cell membrane</keyword>
<keyword evidence="6 8" id="KW-1133">Transmembrane helix</keyword>
<dbReference type="CDD" id="cd06579">
    <property type="entry name" value="TM_PBP1_transp_AraH_like"/>
    <property type="match status" value="1"/>
</dbReference>
<feature type="transmembrane region" description="Helical" evidence="8">
    <location>
        <begin position="21"/>
        <end position="44"/>
    </location>
</feature>
<feature type="transmembrane region" description="Helical" evidence="8">
    <location>
        <begin position="312"/>
        <end position="329"/>
    </location>
</feature>
<dbReference type="RefSeq" id="WP_129521425.1">
    <property type="nucleotide sequence ID" value="NZ_SDPN01000026.1"/>
</dbReference>
<keyword evidence="5 8" id="KW-0812">Transmembrane</keyword>
<feature type="transmembrane region" description="Helical" evidence="8">
    <location>
        <begin position="64"/>
        <end position="80"/>
    </location>
</feature>
<keyword evidence="10" id="KW-1185">Reference proteome</keyword>
<proteinExistence type="predicted"/>
<dbReference type="Pfam" id="PF02653">
    <property type="entry name" value="BPD_transp_2"/>
    <property type="match status" value="1"/>
</dbReference>
<evidence type="ECO:0000256" key="7">
    <source>
        <dbReference type="ARBA" id="ARBA00023136"/>
    </source>
</evidence>
<evidence type="ECO:0000313" key="10">
    <source>
        <dbReference type="Proteomes" id="UP000293865"/>
    </source>
</evidence>
<protein>
    <submittedName>
        <fullName evidence="9">ABC transporter permease</fullName>
    </submittedName>
</protein>
<organism evidence="9 10">
    <name type="scientific">Agromyces albus</name>
    <dbReference type="NCBI Taxonomy" id="205332"/>
    <lineage>
        <taxon>Bacteria</taxon>
        <taxon>Bacillati</taxon>
        <taxon>Actinomycetota</taxon>
        <taxon>Actinomycetes</taxon>
        <taxon>Micrococcales</taxon>
        <taxon>Microbacteriaceae</taxon>
        <taxon>Agromyces</taxon>
    </lineage>
</organism>
<dbReference type="EMBL" id="SDPN01000026">
    <property type="protein sequence ID" value="RXZ68635.1"/>
    <property type="molecule type" value="Genomic_DNA"/>
</dbReference>
<dbReference type="AlphaFoldDB" id="A0A4Q2KT20"/>
<evidence type="ECO:0000256" key="4">
    <source>
        <dbReference type="ARBA" id="ARBA00022519"/>
    </source>
</evidence>
<name>A0A4Q2KT20_9MICO</name>
<keyword evidence="4" id="KW-0997">Cell inner membrane</keyword>
<evidence type="ECO:0000256" key="2">
    <source>
        <dbReference type="ARBA" id="ARBA00022448"/>
    </source>
</evidence>